<dbReference type="Pfam" id="PF02653">
    <property type="entry name" value="BPD_transp_2"/>
    <property type="match status" value="1"/>
</dbReference>
<feature type="transmembrane region" description="Helical" evidence="6">
    <location>
        <begin position="271"/>
        <end position="299"/>
    </location>
</feature>
<dbReference type="PANTHER" id="PTHR32196">
    <property type="entry name" value="ABC TRANSPORTER PERMEASE PROTEIN YPHD-RELATED-RELATED"/>
    <property type="match status" value="1"/>
</dbReference>
<keyword evidence="4 6" id="KW-1133">Transmembrane helix</keyword>
<reference evidence="8" key="1">
    <citation type="journal article" date="2019" name="Int. J. Syst. Evol. Microbiol.">
        <title>The Global Catalogue of Microorganisms (GCM) 10K type strain sequencing project: providing services to taxonomists for standard genome sequencing and annotation.</title>
        <authorList>
            <consortium name="The Broad Institute Genomics Platform"/>
            <consortium name="The Broad Institute Genome Sequencing Center for Infectious Disease"/>
            <person name="Wu L."/>
            <person name="Ma J."/>
        </authorList>
    </citation>
    <scope>NUCLEOTIDE SEQUENCE [LARGE SCALE GENOMIC DNA]</scope>
    <source>
        <strain evidence="8">JCM 17024</strain>
    </source>
</reference>
<evidence type="ECO:0000256" key="3">
    <source>
        <dbReference type="ARBA" id="ARBA00022692"/>
    </source>
</evidence>
<name>A0ABP7N8B1_9MICO</name>
<gene>
    <name evidence="7" type="ORF">GCM10022383_14270</name>
</gene>
<evidence type="ECO:0000256" key="1">
    <source>
        <dbReference type="ARBA" id="ARBA00004651"/>
    </source>
</evidence>
<accession>A0ABP7N8B1</accession>
<feature type="transmembrane region" description="Helical" evidence="6">
    <location>
        <begin position="107"/>
        <end position="126"/>
    </location>
</feature>
<keyword evidence="5 6" id="KW-0472">Membrane</keyword>
<organism evidence="7 8">
    <name type="scientific">Microbacterium soli</name>
    <dbReference type="NCBI Taxonomy" id="446075"/>
    <lineage>
        <taxon>Bacteria</taxon>
        <taxon>Bacillati</taxon>
        <taxon>Actinomycetota</taxon>
        <taxon>Actinomycetes</taxon>
        <taxon>Micrococcales</taxon>
        <taxon>Microbacteriaceae</taxon>
        <taxon>Microbacterium</taxon>
    </lineage>
</organism>
<comment type="caution">
    <text evidence="7">The sequence shown here is derived from an EMBL/GenBank/DDBJ whole genome shotgun (WGS) entry which is preliminary data.</text>
</comment>
<protein>
    <submittedName>
        <fullName evidence="7">ABC transporter permease</fullName>
    </submittedName>
</protein>
<dbReference type="CDD" id="cd06579">
    <property type="entry name" value="TM_PBP1_transp_AraH_like"/>
    <property type="match status" value="1"/>
</dbReference>
<feature type="transmembrane region" description="Helical" evidence="6">
    <location>
        <begin position="178"/>
        <end position="201"/>
    </location>
</feature>
<evidence type="ECO:0000256" key="6">
    <source>
        <dbReference type="SAM" id="Phobius"/>
    </source>
</evidence>
<feature type="transmembrane region" description="Helical" evidence="6">
    <location>
        <begin position="311"/>
        <end position="331"/>
    </location>
</feature>
<keyword evidence="8" id="KW-1185">Reference proteome</keyword>
<evidence type="ECO:0000256" key="5">
    <source>
        <dbReference type="ARBA" id="ARBA00023136"/>
    </source>
</evidence>
<dbReference type="PANTHER" id="PTHR32196:SF72">
    <property type="entry name" value="RIBOSE IMPORT PERMEASE PROTEIN RBSC"/>
    <property type="match status" value="1"/>
</dbReference>
<feature type="transmembrane region" description="Helical" evidence="6">
    <location>
        <begin position="30"/>
        <end position="49"/>
    </location>
</feature>
<dbReference type="Proteomes" id="UP001501591">
    <property type="component" value="Unassembled WGS sequence"/>
</dbReference>
<dbReference type="RefSeq" id="WP_344818846.1">
    <property type="nucleotide sequence ID" value="NZ_BAABCP010000001.1"/>
</dbReference>
<feature type="transmembrane region" description="Helical" evidence="6">
    <location>
        <begin position="69"/>
        <end position="95"/>
    </location>
</feature>
<dbReference type="InterPro" id="IPR001851">
    <property type="entry name" value="ABC_transp_permease"/>
</dbReference>
<keyword evidence="2" id="KW-1003">Cell membrane</keyword>
<evidence type="ECO:0000256" key="2">
    <source>
        <dbReference type="ARBA" id="ARBA00022475"/>
    </source>
</evidence>
<feature type="transmembrane region" description="Helical" evidence="6">
    <location>
        <begin position="229"/>
        <end position="250"/>
    </location>
</feature>
<sequence length="337" mass="34607">MSTPTMATQSQNPPPPASLVRRATSSIVRAPLFGASVALIVAIIAFGIISPRFLAPGNISLILQQSVVIGILAVAQTLIILTAGIDLSIGAIAVLGTVVMAQTAGAVGPVSAILLTLIVCVALGSLNGGLSTLLHLPPFIVTLGTFTAIVAATHLYAGSQTFQVSDPLLTFLGTTFRIGDFVTTYGVVAMLLVYLVVGYALTQTAWGRHVYAVGGNPAAAKLSGVRSDWVTFSVYFFSGVIALIAAWAALGRIPNADPNAYQNANLETITAVVIGGTSLFGGRGGVLGTLIGTLIVGVLRNGLTLAGVDNLYQNIATGVLVIAAVAVDQIMRRRTAR</sequence>
<feature type="transmembrane region" description="Helical" evidence="6">
    <location>
        <begin position="138"/>
        <end position="157"/>
    </location>
</feature>
<comment type="subcellular location">
    <subcellularLocation>
        <location evidence="1">Cell membrane</location>
        <topology evidence="1">Multi-pass membrane protein</topology>
    </subcellularLocation>
</comment>
<evidence type="ECO:0000313" key="8">
    <source>
        <dbReference type="Proteomes" id="UP001501591"/>
    </source>
</evidence>
<proteinExistence type="predicted"/>
<evidence type="ECO:0000256" key="4">
    <source>
        <dbReference type="ARBA" id="ARBA00022989"/>
    </source>
</evidence>
<evidence type="ECO:0000313" key="7">
    <source>
        <dbReference type="EMBL" id="GAA3937170.1"/>
    </source>
</evidence>
<keyword evidence="3 6" id="KW-0812">Transmembrane</keyword>
<dbReference type="EMBL" id="BAABCP010000001">
    <property type="protein sequence ID" value="GAA3937170.1"/>
    <property type="molecule type" value="Genomic_DNA"/>
</dbReference>